<dbReference type="CDD" id="cd16773">
    <property type="entry name" value="RING-HC_RBR_TRIAD1"/>
    <property type="match status" value="1"/>
</dbReference>
<dbReference type="GO" id="GO:0016567">
    <property type="term" value="P:protein ubiquitination"/>
    <property type="evidence" value="ECO:0007669"/>
    <property type="project" value="InterPro"/>
</dbReference>
<dbReference type="Pfam" id="PF00097">
    <property type="entry name" value="zf-C3HC4"/>
    <property type="match status" value="1"/>
</dbReference>
<feature type="region of interest" description="Disordered" evidence="10">
    <location>
        <begin position="1"/>
        <end position="174"/>
    </location>
</feature>
<dbReference type="EMBL" id="HBKR01014083">
    <property type="protein sequence ID" value="CAE2301176.1"/>
    <property type="molecule type" value="Transcribed_RNA"/>
</dbReference>
<dbReference type="Pfam" id="PF22191">
    <property type="entry name" value="IBR_1"/>
    <property type="match status" value="1"/>
</dbReference>
<dbReference type="GO" id="GO:0008270">
    <property type="term" value="F:zinc ion binding"/>
    <property type="evidence" value="ECO:0007669"/>
    <property type="project" value="UniProtKB-KW"/>
</dbReference>
<accession>A0A7S4KP92</accession>
<dbReference type="InterPro" id="IPR018957">
    <property type="entry name" value="Znf_C3HC4_RING-type"/>
</dbReference>
<dbReference type="InterPro" id="IPR044066">
    <property type="entry name" value="TRIAD_supradom"/>
</dbReference>
<dbReference type="Gene3D" id="1.20.120.1750">
    <property type="match status" value="1"/>
</dbReference>
<evidence type="ECO:0000256" key="3">
    <source>
        <dbReference type="ARBA" id="ARBA00022679"/>
    </source>
</evidence>
<evidence type="ECO:0000313" key="13">
    <source>
        <dbReference type="EMBL" id="CAE2301176.1"/>
    </source>
</evidence>
<dbReference type="InterPro" id="IPR031127">
    <property type="entry name" value="E3_UB_ligase_RBR"/>
</dbReference>
<dbReference type="Pfam" id="PF01485">
    <property type="entry name" value="IBR"/>
    <property type="match status" value="1"/>
</dbReference>
<dbReference type="SMART" id="SM00647">
    <property type="entry name" value="IBR"/>
    <property type="match status" value="2"/>
</dbReference>
<feature type="region of interest" description="Disordered" evidence="10">
    <location>
        <begin position="475"/>
        <end position="495"/>
    </location>
</feature>
<feature type="domain" description="RING-type" evidence="11">
    <location>
        <begin position="267"/>
        <end position="313"/>
    </location>
</feature>
<evidence type="ECO:0000256" key="7">
    <source>
        <dbReference type="ARBA" id="ARBA00022786"/>
    </source>
</evidence>
<evidence type="ECO:0000259" key="11">
    <source>
        <dbReference type="PROSITE" id="PS50089"/>
    </source>
</evidence>
<keyword evidence="5" id="KW-0677">Repeat</keyword>
<evidence type="ECO:0000256" key="10">
    <source>
        <dbReference type="SAM" id="MobiDB-lite"/>
    </source>
</evidence>
<dbReference type="SUPFAM" id="SSF57850">
    <property type="entry name" value="RING/U-box"/>
    <property type="match status" value="3"/>
</dbReference>
<feature type="compositionally biased region" description="Basic residues" evidence="10">
    <location>
        <begin position="475"/>
        <end position="487"/>
    </location>
</feature>
<keyword evidence="7" id="KW-0833">Ubl conjugation pathway</keyword>
<proteinExistence type="predicted"/>
<feature type="compositionally biased region" description="Basic residues" evidence="10">
    <location>
        <begin position="46"/>
        <end position="62"/>
    </location>
</feature>
<dbReference type="PANTHER" id="PTHR11685">
    <property type="entry name" value="RBR FAMILY RING FINGER AND IBR DOMAIN-CONTAINING"/>
    <property type="match status" value="1"/>
</dbReference>
<keyword evidence="8" id="KW-0862">Zinc</keyword>
<sequence length="638" mass="73038">MSDGGVDVGSSTPDSGRFKRRRTPNFLSKKSSRDETVGREGSPSRPVKKRTNSTKSKQHKKSKSVEEKAKKEKTKKKKRSGSKRKEKESNESDPCEVQGREEEDEVEDRGFSPEIGDAVAGDDDGGEGNFLRESKGKEEEARSFLRSSATYDGEFDSEEEEIDSDGDDFIGDFEFHEDRPEKPFVCLQENEIADEQNREIQKISELLSVTVTQAAGLLRFFKWNKDKLLTSYFDDPDQALELAGVKVKASTPNKENEMGLLLVDNRCSICDEEASDDLELFGMDCKHFFCGLCWEQYLTMQIQEGKSGLIPCPSYDCGLLVDEAFLKKLVPDPIYQKYLLFLTKSFVDGNSQVRWCPAPGCGNAVNTDSPVGQTVHCSCGHSFCFRCGEESHGPAFCEHVRDWNQKSQDESETNNWITANTQACPKCHTFTEKNGGCNHMTCSTCQYQYCWMCKKDWKGHYDFYTCNRFEKSKKKSKKMGGRGKGGKGKADKEAQAALEKEEHRQRLERYLHYYNQFMELDKMLGTVAKTREKINTTFQEWRDNDGTVAESLFVEKALNILATCWRALKWSCVRLYYFDDKNIRKNLFEFVKTDLEKSVNLLSEILRESPFEKIEVLDLTRLCETRLTNLLSWHNTCR</sequence>
<comment type="catalytic activity">
    <reaction evidence="1">
        <text>[E2 ubiquitin-conjugating enzyme]-S-ubiquitinyl-L-cysteine + [acceptor protein]-L-lysine = [E2 ubiquitin-conjugating enzyme]-L-cysteine + [acceptor protein]-N(6)-ubiquitinyl-L-lysine.</text>
        <dbReference type="EC" id="2.3.2.31"/>
    </reaction>
</comment>
<dbReference type="InterPro" id="IPR002867">
    <property type="entry name" value="IBR_dom"/>
</dbReference>
<dbReference type="InterPro" id="IPR001841">
    <property type="entry name" value="Znf_RING"/>
</dbReference>
<reference evidence="13" key="1">
    <citation type="submission" date="2021-01" db="EMBL/GenBank/DDBJ databases">
        <authorList>
            <person name="Corre E."/>
            <person name="Pelletier E."/>
            <person name="Niang G."/>
            <person name="Scheremetjew M."/>
            <person name="Finn R."/>
            <person name="Kale V."/>
            <person name="Holt S."/>
            <person name="Cochrane G."/>
            <person name="Meng A."/>
            <person name="Brown T."/>
            <person name="Cohen L."/>
        </authorList>
    </citation>
    <scope>NUCLEOTIDE SEQUENCE</scope>
    <source>
        <strain evidence="13">SoJaBio B1-5/56/2</strain>
    </source>
</reference>
<dbReference type="EC" id="2.3.2.31" evidence="2"/>
<keyword evidence="3" id="KW-0808">Transferase</keyword>
<dbReference type="PROSITE" id="PS50089">
    <property type="entry name" value="ZF_RING_2"/>
    <property type="match status" value="1"/>
</dbReference>
<dbReference type="Gene3D" id="3.30.40.10">
    <property type="entry name" value="Zinc/RING finger domain, C3HC4 (zinc finger)"/>
    <property type="match status" value="1"/>
</dbReference>
<evidence type="ECO:0000256" key="8">
    <source>
        <dbReference type="ARBA" id="ARBA00022833"/>
    </source>
</evidence>
<dbReference type="GO" id="GO:0061630">
    <property type="term" value="F:ubiquitin protein ligase activity"/>
    <property type="evidence" value="ECO:0007669"/>
    <property type="project" value="UniProtKB-EC"/>
</dbReference>
<evidence type="ECO:0000259" key="12">
    <source>
        <dbReference type="PROSITE" id="PS51873"/>
    </source>
</evidence>
<dbReference type="SMART" id="SM00184">
    <property type="entry name" value="RING"/>
    <property type="match status" value="2"/>
</dbReference>
<evidence type="ECO:0000256" key="6">
    <source>
        <dbReference type="ARBA" id="ARBA00022771"/>
    </source>
</evidence>
<evidence type="ECO:0000256" key="1">
    <source>
        <dbReference type="ARBA" id="ARBA00001798"/>
    </source>
</evidence>
<evidence type="ECO:0000256" key="4">
    <source>
        <dbReference type="ARBA" id="ARBA00022723"/>
    </source>
</evidence>
<dbReference type="InterPro" id="IPR048962">
    <property type="entry name" value="ARIH1-like_UBL"/>
</dbReference>
<name>A0A7S4KP92_9EUKA</name>
<dbReference type="AlphaFoldDB" id="A0A7S4KP92"/>
<protein>
    <recommendedName>
        <fullName evidence="2">RBR-type E3 ubiquitin transferase</fullName>
        <ecNumber evidence="2">2.3.2.31</ecNumber>
    </recommendedName>
</protein>
<gene>
    <name evidence="13" type="ORF">NAES01612_LOCUS9322</name>
</gene>
<feature type="compositionally biased region" description="Basic and acidic residues" evidence="10">
    <location>
        <begin position="130"/>
        <end position="143"/>
    </location>
</feature>
<feature type="compositionally biased region" description="Basic residues" evidence="10">
    <location>
        <begin position="71"/>
        <end position="82"/>
    </location>
</feature>
<dbReference type="FunFam" id="3.30.40.10:FF:000019">
    <property type="entry name" value="RBR-type E3 ubiquitin transferase"/>
    <property type="match status" value="1"/>
</dbReference>
<feature type="domain" description="RING-type" evidence="12">
    <location>
        <begin position="263"/>
        <end position="470"/>
    </location>
</feature>
<evidence type="ECO:0000256" key="2">
    <source>
        <dbReference type="ARBA" id="ARBA00012251"/>
    </source>
</evidence>
<dbReference type="Pfam" id="PF21235">
    <property type="entry name" value="UBA_ARI1"/>
    <property type="match status" value="1"/>
</dbReference>
<dbReference type="InterPro" id="IPR013083">
    <property type="entry name" value="Znf_RING/FYVE/PHD"/>
</dbReference>
<keyword evidence="6 9" id="KW-0863">Zinc-finger</keyword>
<evidence type="ECO:0000256" key="5">
    <source>
        <dbReference type="ARBA" id="ARBA00022737"/>
    </source>
</evidence>
<feature type="compositionally biased region" description="Acidic residues" evidence="10">
    <location>
        <begin position="153"/>
        <end position="171"/>
    </location>
</feature>
<dbReference type="PROSITE" id="PS51873">
    <property type="entry name" value="TRIAD"/>
    <property type="match status" value="1"/>
</dbReference>
<keyword evidence="4" id="KW-0479">Metal-binding</keyword>
<evidence type="ECO:0000256" key="9">
    <source>
        <dbReference type="PROSITE-ProRule" id="PRU00175"/>
    </source>
</evidence>
<organism evidence="13">
    <name type="scientific">Paramoeba aestuarina</name>
    <dbReference type="NCBI Taxonomy" id="180227"/>
    <lineage>
        <taxon>Eukaryota</taxon>
        <taxon>Amoebozoa</taxon>
        <taxon>Discosea</taxon>
        <taxon>Flabellinia</taxon>
        <taxon>Dactylopodida</taxon>
        <taxon>Paramoebidae</taxon>
        <taxon>Paramoeba</taxon>
    </lineage>
</organism>